<reference evidence="1 2" key="1">
    <citation type="submission" date="2016-02" db="EMBL/GenBank/DDBJ databases">
        <title>Genome sequencing of a beta-galactosidase producing bacteria Rhizobium sp. 59.</title>
        <authorList>
            <person name="Wang D."/>
            <person name="Kot W."/>
            <person name="Qin Y."/>
            <person name="Hansen L."/>
            <person name="Naqvi K."/>
            <person name="Rensing C."/>
        </authorList>
    </citation>
    <scope>NUCLEOTIDE SEQUENCE [LARGE SCALE GENOMIC DNA]</scope>
    <source>
        <strain evidence="1 2">59</strain>
    </source>
</reference>
<keyword evidence="2" id="KW-1185">Reference proteome</keyword>
<evidence type="ECO:0000313" key="1">
    <source>
        <dbReference type="EMBL" id="OJG00049.1"/>
    </source>
</evidence>
<organism evidence="1 2">
    <name type="scientific">Pararhizobium antarcticum</name>
    <dbReference type="NCBI Taxonomy" id="1798805"/>
    <lineage>
        <taxon>Bacteria</taxon>
        <taxon>Pseudomonadati</taxon>
        <taxon>Pseudomonadota</taxon>
        <taxon>Alphaproteobacteria</taxon>
        <taxon>Hyphomicrobiales</taxon>
        <taxon>Rhizobiaceae</taxon>
        <taxon>Rhizobium/Agrobacterium group</taxon>
        <taxon>Pararhizobium</taxon>
    </lineage>
</organism>
<accession>A0A657LYD7</accession>
<dbReference type="EMBL" id="LSRP01000046">
    <property type="protein sequence ID" value="OJG00049.1"/>
    <property type="molecule type" value="Genomic_DNA"/>
</dbReference>
<proteinExistence type="predicted"/>
<comment type="caution">
    <text evidence="1">The sequence shown here is derived from an EMBL/GenBank/DDBJ whole genome shotgun (WGS) entry which is preliminary data.</text>
</comment>
<name>A0A657LYD7_9HYPH</name>
<gene>
    <name evidence="1" type="ORF">AX760_11700</name>
</gene>
<dbReference type="Pfam" id="PF09601">
    <property type="entry name" value="DUF2459"/>
    <property type="match status" value="1"/>
</dbReference>
<sequence length="228" mass="24690">MKRLLRGVGLVVLMSVTALIAGTVVPRPPWTDSRSPDAAPKREILLLSNAIHTDIAIPVDPDLLLRFGFLSAGGLAIDQPGVRYLVFGWGGRAFYIETPEWSQLKPLPVLKALTVDRSVMHIERAGGIDRAHPAVTPLAMDNAGYQRLLQFIEASFAKQGDMPVAIPGAAYGQNDIFYEANGRFNALLGCNTWTSAALRQAGLATGWWNPLPATLSVSLALHNDLPDR</sequence>
<dbReference type="InterPro" id="IPR011727">
    <property type="entry name" value="CHP02117"/>
</dbReference>
<dbReference type="AlphaFoldDB" id="A0A657LYD7"/>
<dbReference type="NCBIfam" id="TIGR02117">
    <property type="entry name" value="chp_urease_rgn"/>
    <property type="match status" value="1"/>
</dbReference>
<evidence type="ECO:0000313" key="2">
    <source>
        <dbReference type="Proteomes" id="UP000182661"/>
    </source>
</evidence>
<dbReference type="Proteomes" id="UP000182661">
    <property type="component" value="Unassembled WGS sequence"/>
</dbReference>
<protein>
    <submittedName>
        <fullName evidence="1">Urease-associated protein</fullName>
    </submittedName>
</protein>
<dbReference type="OrthoDB" id="211174at2"/>